<organism evidence="1">
    <name type="scientific">marine metagenome</name>
    <dbReference type="NCBI Taxonomy" id="408172"/>
    <lineage>
        <taxon>unclassified sequences</taxon>
        <taxon>metagenomes</taxon>
        <taxon>ecological metagenomes</taxon>
    </lineage>
</organism>
<sequence>MFKRIILVCLIAVIAYYAGAQGLTPGNVVDWFTENDILQTSKEALKEIFELAEEQQVVEKAGGVIDSLKEKVTN</sequence>
<protein>
    <submittedName>
        <fullName evidence="1">Uncharacterized protein</fullName>
    </submittedName>
</protein>
<proteinExistence type="predicted"/>
<name>A0A381P7Q8_9ZZZZ</name>
<gene>
    <name evidence="1" type="ORF">METZ01_LOCUS15835</name>
</gene>
<reference evidence="1" key="1">
    <citation type="submission" date="2018-05" db="EMBL/GenBank/DDBJ databases">
        <authorList>
            <person name="Lanie J.A."/>
            <person name="Ng W.-L."/>
            <person name="Kazmierczak K.M."/>
            <person name="Andrzejewski T.M."/>
            <person name="Davidsen T.M."/>
            <person name="Wayne K.J."/>
            <person name="Tettelin H."/>
            <person name="Glass J.I."/>
            <person name="Rusch D."/>
            <person name="Podicherti R."/>
            <person name="Tsui H.-C.T."/>
            <person name="Winkler M.E."/>
        </authorList>
    </citation>
    <scope>NUCLEOTIDE SEQUENCE</scope>
</reference>
<dbReference type="AlphaFoldDB" id="A0A381P7Q8"/>
<evidence type="ECO:0000313" key="1">
    <source>
        <dbReference type="EMBL" id="SUZ62981.1"/>
    </source>
</evidence>
<dbReference type="EMBL" id="UINC01000901">
    <property type="protein sequence ID" value="SUZ62981.1"/>
    <property type="molecule type" value="Genomic_DNA"/>
</dbReference>
<accession>A0A381P7Q8</accession>